<evidence type="ECO:0000256" key="9">
    <source>
        <dbReference type="ARBA" id="ARBA00031306"/>
    </source>
</evidence>
<dbReference type="InterPro" id="IPR003374">
    <property type="entry name" value="ApbE-like_sf"/>
</dbReference>
<evidence type="ECO:0000313" key="12">
    <source>
        <dbReference type="Proteomes" id="UP000560658"/>
    </source>
</evidence>
<dbReference type="PANTHER" id="PTHR30040:SF2">
    <property type="entry name" value="FAD:PROTEIN FMN TRANSFERASE"/>
    <property type="match status" value="1"/>
</dbReference>
<protein>
    <recommendedName>
        <fullName evidence="3">FAD:protein FMN transferase</fullName>
        <ecNumber evidence="2">2.7.1.180</ecNumber>
    </recommendedName>
    <alternativeName>
        <fullName evidence="9">Flavin transferase</fullName>
    </alternativeName>
</protein>
<keyword evidence="7" id="KW-0274">FAD</keyword>
<dbReference type="SUPFAM" id="SSF143631">
    <property type="entry name" value="ApbE-like"/>
    <property type="match status" value="1"/>
</dbReference>
<keyword evidence="4" id="KW-0285">Flavoprotein</keyword>
<evidence type="ECO:0000256" key="3">
    <source>
        <dbReference type="ARBA" id="ARBA00016337"/>
    </source>
</evidence>
<dbReference type="AlphaFoldDB" id="A0A840D6D3"/>
<organism evidence="11 12">
    <name type="scientific">Bacteroides reticulotermitis</name>
    <dbReference type="NCBI Taxonomy" id="1133319"/>
    <lineage>
        <taxon>Bacteria</taxon>
        <taxon>Pseudomonadati</taxon>
        <taxon>Bacteroidota</taxon>
        <taxon>Bacteroidia</taxon>
        <taxon>Bacteroidales</taxon>
        <taxon>Bacteroidaceae</taxon>
        <taxon>Bacteroides</taxon>
    </lineage>
</organism>
<evidence type="ECO:0000256" key="2">
    <source>
        <dbReference type="ARBA" id="ARBA00011955"/>
    </source>
</evidence>
<evidence type="ECO:0000256" key="6">
    <source>
        <dbReference type="ARBA" id="ARBA00022723"/>
    </source>
</evidence>
<keyword evidence="11" id="KW-0449">Lipoprotein</keyword>
<keyword evidence="6" id="KW-0479">Metal-binding</keyword>
<comment type="caution">
    <text evidence="11">The sequence shown here is derived from an EMBL/GenBank/DDBJ whole genome shotgun (WGS) entry which is preliminary data.</text>
</comment>
<reference evidence="11" key="1">
    <citation type="submission" date="2020-08" db="EMBL/GenBank/DDBJ databases">
        <title>Genomic Encyclopedia of Type Strains, Phase IV (KMG-IV): sequencing the most valuable type-strain genomes for metagenomic binning, comparative biology and taxonomic classification.</title>
        <authorList>
            <person name="Goeker M."/>
        </authorList>
    </citation>
    <scope>NUCLEOTIDE SEQUENCE [LARGE SCALE GENOMIC DNA]</scope>
    <source>
        <strain evidence="11">DSM 105720</strain>
    </source>
</reference>
<dbReference type="EC" id="2.7.1.180" evidence="2"/>
<keyword evidence="5" id="KW-0808">Transferase</keyword>
<dbReference type="GO" id="GO:0016740">
    <property type="term" value="F:transferase activity"/>
    <property type="evidence" value="ECO:0007669"/>
    <property type="project" value="UniProtKB-KW"/>
</dbReference>
<evidence type="ECO:0000256" key="8">
    <source>
        <dbReference type="ARBA" id="ARBA00022842"/>
    </source>
</evidence>
<accession>A0A840D6D3</accession>
<evidence type="ECO:0000256" key="10">
    <source>
        <dbReference type="ARBA" id="ARBA00048540"/>
    </source>
</evidence>
<evidence type="ECO:0000256" key="5">
    <source>
        <dbReference type="ARBA" id="ARBA00022679"/>
    </source>
</evidence>
<dbReference type="PANTHER" id="PTHR30040">
    <property type="entry name" value="THIAMINE BIOSYNTHESIS LIPOPROTEIN APBE"/>
    <property type="match status" value="1"/>
</dbReference>
<gene>
    <name evidence="11" type="ORF">GGR06_001752</name>
</gene>
<comment type="catalytic activity">
    <reaction evidence="10">
        <text>L-threonyl-[protein] + FAD = FMN-L-threonyl-[protein] + AMP + H(+)</text>
        <dbReference type="Rhea" id="RHEA:36847"/>
        <dbReference type="Rhea" id="RHEA-COMP:11060"/>
        <dbReference type="Rhea" id="RHEA-COMP:11061"/>
        <dbReference type="ChEBI" id="CHEBI:15378"/>
        <dbReference type="ChEBI" id="CHEBI:30013"/>
        <dbReference type="ChEBI" id="CHEBI:57692"/>
        <dbReference type="ChEBI" id="CHEBI:74257"/>
        <dbReference type="ChEBI" id="CHEBI:456215"/>
        <dbReference type="EC" id="2.7.1.180"/>
    </reaction>
</comment>
<evidence type="ECO:0000313" key="11">
    <source>
        <dbReference type="EMBL" id="MBB4043963.1"/>
    </source>
</evidence>
<dbReference type="GO" id="GO:0046872">
    <property type="term" value="F:metal ion binding"/>
    <property type="evidence" value="ECO:0007669"/>
    <property type="project" value="UniProtKB-KW"/>
</dbReference>
<keyword evidence="12" id="KW-1185">Reference proteome</keyword>
<dbReference type="Gene3D" id="3.10.520.10">
    <property type="entry name" value="ApbE-like domains"/>
    <property type="match status" value="1"/>
</dbReference>
<evidence type="ECO:0000256" key="1">
    <source>
        <dbReference type="ARBA" id="ARBA00001946"/>
    </source>
</evidence>
<dbReference type="Pfam" id="PF02424">
    <property type="entry name" value="ApbE"/>
    <property type="match status" value="1"/>
</dbReference>
<name>A0A840D6D3_9BACE</name>
<keyword evidence="8" id="KW-0460">Magnesium</keyword>
<evidence type="ECO:0000256" key="4">
    <source>
        <dbReference type="ARBA" id="ARBA00022630"/>
    </source>
</evidence>
<sequence>MRHSVQHIYKSSQQGDSLLYAWFTAMHTRVDIVIHDWGDEKELMDVIYRIEEALRQLEGAANFYDPESELAKINRIGALHPVKISSDLYKMIESCLAYNTRTFGCFDVTIHSEQYNRDSIHSVCLSADDQTVFFKKQGTVINLSGFLKGYALEKIRSILQAHTIENALVNMGNSSVLALGSAPDGNGWKIGFGNQAESTDNPAEVCLYNECLTTSGNDSNTRKHIISPHTNRLVEGKRQLAVVTEDGITGEVLSTSLFVADSTLREAMIRAFAIKTIIEL</sequence>
<evidence type="ECO:0000256" key="7">
    <source>
        <dbReference type="ARBA" id="ARBA00022827"/>
    </source>
</evidence>
<dbReference type="InterPro" id="IPR024932">
    <property type="entry name" value="ApbE"/>
</dbReference>
<dbReference type="Proteomes" id="UP000560658">
    <property type="component" value="Unassembled WGS sequence"/>
</dbReference>
<dbReference type="RefSeq" id="WP_044160508.1">
    <property type="nucleotide sequence ID" value="NZ_JACIER010000006.1"/>
</dbReference>
<proteinExistence type="predicted"/>
<dbReference type="EMBL" id="JACIER010000006">
    <property type="protein sequence ID" value="MBB4043963.1"/>
    <property type="molecule type" value="Genomic_DNA"/>
</dbReference>
<comment type="cofactor">
    <cofactor evidence="1">
        <name>Mg(2+)</name>
        <dbReference type="ChEBI" id="CHEBI:18420"/>
    </cofactor>
</comment>